<feature type="domain" description="PSI" evidence="10">
    <location>
        <begin position="484"/>
        <end position="521"/>
    </location>
</feature>
<evidence type="ECO:0000256" key="6">
    <source>
        <dbReference type="ARBA" id="ARBA00023136"/>
    </source>
</evidence>
<dbReference type="SUPFAM" id="SSF101912">
    <property type="entry name" value="Sema domain"/>
    <property type="match status" value="1"/>
</dbReference>
<dbReference type="Ensembl" id="ENSXMAT00000029901.1">
    <property type="protein sequence ID" value="ENSXMAP00000031827.1"/>
    <property type="gene ID" value="ENSXMAG00000020933.1"/>
</dbReference>
<dbReference type="InParanoid" id="A0A3B5QMH7"/>
<feature type="transmembrane region" description="Helical" evidence="9">
    <location>
        <begin position="950"/>
        <end position="972"/>
    </location>
</feature>
<dbReference type="SUPFAM" id="SSF103575">
    <property type="entry name" value="Plexin repeat"/>
    <property type="match status" value="1"/>
</dbReference>
<dbReference type="InterPro" id="IPR046800">
    <property type="entry name" value="Plexin_RBD"/>
</dbReference>
<dbReference type="FunFam" id="3.10.20.90:FF:000429">
    <property type="entry name" value="Plexin C1"/>
    <property type="match status" value="1"/>
</dbReference>
<dbReference type="InterPro" id="IPR016201">
    <property type="entry name" value="PSI"/>
</dbReference>
<reference evidence="14" key="1">
    <citation type="submission" date="2012-01" db="EMBL/GenBank/DDBJ databases">
        <authorList>
            <person name="Walter R."/>
            <person name="Schartl M."/>
            <person name="Warren W."/>
        </authorList>
    </citation>
    <scope>NUCLEOTIDE SEQUENCE [LARGE SCALE GENOMIC DNA]</scope>
    <source>
        <strain evidence="14">JP 163 A</strain>
    </source>
</reference>
<dbReference type="InterPro" id="IPR001627">
    <property type="entry name" value="Semap_dom"/>
</dbReference>
<comment type="similarity">
    <text evidence="2">Belongs to the plexin family.</text>
</comment>
<dbReference type="Proteomes" id="UP000002852">
    <property type="component" value="Unassembled WGS sequence"/>
</dbReference>
<evidence type="ECO:0000256" key="8">
    <source>
        <dbReference type="ARBA" id="ARBA00023180"/>
    </source>
</evidence>
<sequence>MCCFYFRFRSFPSNFSTSSFGKAAAHLRTSLWTQRPQCTAVHQCLTVSISLWYKMVFLLLGLLCSIWGEPAQCLEENREFNFTEDLRQLAVGNNSVYIATEENLYQLSRDLTLIYNLTQRGILKSTDQQDKEFYRDPMKAVLNATFKVNVLLPFEKNDTLISCGVTGNKLCGFCEVLDLKNISKLVYSESIQVGPQRSSSGSVSFLVDVKEDSGQTETYILTAIKNPRDKTECSADLKTINLQNTDHKQPGDIFSWSGRSGVKPGIQTEADVEFVDGFQINSTVYLFSNVASGGKTNKVRLIWLQAETSKAQTLESLHGATLSSSGGSRLLASSVVPGGQQVLWSGVFSVDGGESNTELLLFDVSPDLSREKNKDPDFFYTSKSTNSWLVPVLLKPKALLFKQNLMSSVLAVRLNGWMVFFIGTADGQIIKLSVDRKYQPSCPQILYRTSGDNKVFPKVQLDPVDQKHLYVPFKNQVKRVPVSNCRTYQNVKDCLSAQDPFCVWCVSKKSCSFKDDCTGSERLSIPDESKQKIVSHRFLKDSTGEIKIVVQSHLTTEKKVQPNFTCDFSTTSTQLCKKQGPKPQYPQCTCILNAPFPADDLDVTVTIRLGDTFLSEKIKMVNCSSIQGQPSFHLCQRCVRAGCGWRQNSCSWATDAVSSVSSQMDICANIGQFGRNFSKPEISSISPSVVSFYGRNQAVLSGRNLRDATGVRIKADLDCDPKESPVWNNNGSSLTFPIPSTEAKGLAKVCVLLPDGSCHGNFTITYQSSPICTDITPSSSWRSGGRKVTISGTHLDLVEGITHSPAQQEVMSLMSSSYQTLIYETPAAKSPLVSSSTVFLKVVNETLPCAQKITYYPDPEFSSFAAVKEGKDVRITIQKKADNLQMTEAELSVVGIQNEIEHDCFIKPEGLSNKTETFICEIKGLQSADIDIVKVKYGDESITLNKSSPLVFLILIIIFLIPITLVVVFFVYRRQRQQFTVRMNKLMENLECDIRNDIRQGFIDLQTEKADLMENVGAIPFLDYKHFASRTFFPESDSLIKLCIKDIGQDVEKVELDQHCQRFSRLIQDQLFLTTMVHALEEQKGFTVKDKCTLASLLTVALHGNLSYLTEVMEVLLKDLMQQNSATTQPKLLLRRTESTVEKLLTNWVSVCLYGFLRESVGQHLFLLVSALAQQISKGPVDCVTEKALYTLSEDWLLWQAQDFSQLKLKVLFAVGSDGEVSEPLEVDALSCDTVEQLKEKILNTFKTKFGFAYNTSIRDVSVEYERDGSFLPLQEVDGGSEVIGEVMKLNTLRHYKVNDGATVKVLSKKTHPPLSPQGSVKDDENFTGKYFHLIDPDVVEDHGKNPERKKLKLKEVYLTKLLSTKVAVHSYVENLFRSIWGVTQSKAPLAIKYFFDFLDAQAENMKITDPEVRHIWKTNSLPLRFWINILKNPQFVFDMEKTPHLDGCLSVVAQAFMDSFSLSETQLGKHAPTNKLLYAKDIPKFKQEVKAYYKQIREQPAVSDAEFKDFLKGESKKHEGEFNEAAALRELFKFIQRYFTEIKEKLSSNGAPAELLEQLQHVKDLFDGLKSCSWN</sequence>
<dbReference type="PANTHER" id="PTHR22625">
    <property type="entry name" value="PLEXIN"/>
    <property type="match status" value="1"/>
</dbReference>
<dbReference type="GO" id="GO:0007411">
    <property type="term" value="P:axon guidance"/>
    <property type="evidence" value="ECO:0007669"/>
    <property type="project" value="UniProtKB-ARBA"/>
</dbReference>
<dbReference type="GeneID" id="102231292"/>
<proteinExistence type="inferred from homology"/>
<evidence type="ECO:0000256" key="5">
    <source>
        <dbReference type="ARBA" id="ARBA00022989"/>
    </source>
</evidence>
<evidence type="ECO:0000313" key="13">
    <source>
        <dbReference type="Ensembl" id="ENSXMAP00000031827.1"/>
    </source>
</evidence>
<keyword evidence="7" id="KW-1015">Disulfide bond</keyword>
<dbReference type="SMART" id="SM00423">
    <property type="entry name" value="PSI"/>
    <property type="match status" value="1"/>
</dbReference>
<reference evidence="14" key="2">
    <citation type="journal article" date="2013" name="Nat. Genet.">
        <title>The genome of the platyfish, Xiphophorus maculatus, provides insights into evolutionary adaptation and several complex traits.</title>
        <authorList>
            <person name="Schartl M."/>
            <person name="Walter R.B."/>
            <person name="Shen Y."/>
            <person name="Garcia T."/>
            <person name="Catchen J."/>
            <person name="Amores A."/>
            <person name="Braasch I."/>
            <person name="Chalopin D."/>
            <person name="Volff J.N."/>
            <person name="Lesch K.P."/>
            <person name="Bisazza A."/>
            <person name="Minx P."/>
            <person name="Hillier L."/>
            <person name="Wilson R.K."/>
            <person name="Fuerstenberg S."/>
            <person name="Boore J."/>
            <person name="Searle S."/>
            <person name="Postlethwait J.H."/>
            <person name="Warren W.C."/>
        </authorList>
    </citation>
    <scope>NUCLEOTIDE SEQUENCE [LARGE SCALE GENOMIC DNA]</scope>
    <source>
        <strain evidence="14">JP 163 A</strain>
    </source>
</reference>
<dbReference type="SMART" id="SM00429">
    <property type="entry name" value="IPT"/>
    <property type="match status" value="2"/>
</dbReference>
<evidence type="ECO:0000259" key="12">
    <source>
        <dbReference type="SMART" id="SM00630"/>
    </source>
</evidence>
<name>A0A3B5QMH7_XIPMA</name>
<dbReference type="SUPFAM" id="SSF48350">
    <property type="entry name" value="GTPase activation domain, GAP"/>
    <property type="match status" value="1"/>
</dbReference>
<keyword evidence="8" id="KW-0325">Glycoprotein</keyword>
<dbReference type="KEGG" id="xma:102231292"/>
<evidence type="ECO:0000256" key="7">
    <source>
        <dbReference type="ARBA" id="ARBA00023157"/>
    </source>
</evidence>
<dbReference type="Gene3D" id="1.10.506.10">
    <property type="entry name" value="GTPase Activation - p120gap, domain 1"/>
    <property type="match status" value="1"/>
</dbReference>
<dbReference type="GO" id="GO:0005886">
    <property type="term" value="C:plasma membrane"/>
    <property type="evidence" value="ECO:0007669"/>
    <property type="project" value="TreeGrafter"/>
</dbReference>
<dbReference type="InterPro" id="IPR036352">
    <property type="entry name" value="Semap_dom_sf"/>
</dbReference>
<dbReference type="InterPro" id="IPR008936">
    <property type="entry name" value="Rho_GTPase_activation_prot"/>
</dbReference>
<accession>A0A3B5QMH7</accession>
<dbReference type="Gene3D" id="3.10.20.90">
    <property type="entry name" value="Phosphatidylinositol 3-kinase Catalytic Subunit, Chain A, domain 1"/>
    <property type="match status" value="1"/>
</dbReference>
<dbReference type="STRING" id="8083.ENSXMAP00000031827"/>
<protein>
    <submittedName>
        <fullName evidence="13">Plexin-C1-like</fullName>
    </submittedName>
</protein>
<dbReference type="Gene3D" id="2.60.40.10">
    <property type="entry name" value="Immunoglobulins"/>
    <property type="match status" value="3"/>
</dbReference>
<feature type="domain" description="IPT/TIG" evidence="11">
    <location>
        <begin position="769"/>
        <end position="856"/>
    </location>
</feature>
<dbReference type="Pfam" id="PF01833">
    <property type="entry name" value="TIG"/>
    <property type="match status" value="1"/>
</dbReference>
<dbReference type="GeneTree" id="ENSGT01150000286928"/>
<dbReference type="GO" id="GO:0007162">
    <property type="term" value="P:negative regulation of cell adhesion"/>
    <property type="evidence" value="ECO:0007669"/>
    <property type="project" value="TreeGrafter"/>
</dbReference>
<dbReference type="InterPro" id="IPR002909">
    <property type="entry name" value="IPT_dom"/>
</dbReference>
<dbReference type="InterPro" id="IPR015943">
    <property type="entry name" value="WD40/YVTN_repeat-like_dom_sf"/>
</dbReference>
<dbReference type="OrthoDB" id="384877at2759"/>
<dbReference type="InterPro" id="IPR013783">
    <property type="entry name" value="Ig-like_fold"/>
</dbReference>
<dbReference type="InterPro" id="IPR002165">
    <property type="entry name" value="Plexin_repeat"/>
</dbReference>
<evidence type="ECO:0000259" key="11">
    <source>
        <dbReference type="SMART" id="SM00429"/>
    </source>
</evidence>
<dbReference type="Pfam" id="PF08337">
    <property type="entry name" value="Plexin_cytopl"/>
    <property type="match status" value="1"/>
</dbReference>
<dbReference type="CTD" id="10154"/>
<evidence type="ECO:0000256" key="4">
    <source>
        <dbReference type="ARBA" id="ARBA00022729"/>
    </source>
</evidence>
<dbReference type="Pfam" id="PF20170">
    <property type="entry name" value="Plexin_RBD"/>
    <property type="match status" value="1"/>
</dbReference>
<organism evidence="13 14">
    <name type="scientific">Xiphophorus maculatus</name>
    <name type="common">Southern platyfish</name>
    <name type="synonym">Platypoecilus maculatus</name>
    <dbReference type="NCBI Taxonomy" id="8083"/>
    <lineage>
        <taxon>Eukaryota</taxon>
        <taxon>Metazoa</taxon>
        <taxon>Chordata</taxon>
        <taxon>Craniata</taxon>
        <taxon>Vertebrata</taxon>
        <taxon>Euteleostomi</taxon>
        <taxon>Actinopterygii</taxon>
        <taxon>Neopterygii</taxon>
        <taxon>Teleostei</taxon>
        <taxon>Neoteleostei</taxon>
        <taxon>Acanthomorphata</taxon>
        <taxon>Ovalentaria</taxon>
        <taxon>Atherinomorphae</taxon>
        <taxon>Cyprinodontiformes</taxon>
        <taxon>Poeciliidae</taxon>
        <taxon>Poeciliinae</taxon>
        <taxon>Xiphophorus</taxon>
    </lineage>
</organism>
<reference evidence="13" key="3">
    <citation type="submission" date="2025-08" db="UniProtKB">
        <authorList>
            <consortium name="Ensembl"/>
        </authorList>
    </citation>
    <scope>IDENTIFICATION</scope>
    <source>
        <strain evidence="13">JP 163 A</strain>
    </source>
</reference>
<keyword evidence="14" id="KW-1185">Reference proteome</keyword>
<evidence type="ECO:0000259" key="10">
    <source>
        <dbReference type="SMART" id="SM00423"/>
    </source>
</evidence>
<keyword evidence="3 9" id="KW-0812">Transmembrane</keyword>
<dbReference type="GO" id="GO:0030334">
    <property type="term" value="P:regulation of cell migration"/>
    <property type="evidence" value="ECO:0007669"/>
    <property type="project" value="TreeGrafter"/>
</dbReference>
<feature type="domain" description="IPT/TIG" evidence="11">
    <location>
        <begin position="679"/>
        <end position="765"/>
    </location>
</feature>
<evidence type="ECO:0000256" key="3">
    <source>
        <dbReference type="ARBA" id="ARBA00022692"/>
    </source>
</evidence>
<comment type="subcellular location">
    <subcellularLocation>
        <location evidence="1">Membrane</location>
        <topology evidence="1">Single-pass membrane protein</topology>
    </subcellularLocation>
</comment>
<evidence type="ECO:0000313" key="14">
    <source>
        <dbReference type="Proteomes" id="UP000002852"/>
    </source>
</evidence>
<dbReference type="CDD" id="cd00603">
    <property type="entry name" value="IPT_PCSR"/>
    <property type="match status" value="1"/>
</dbReference>
<evidence type="ECO:0000256" key="2">
    <source>
        <dbReference type="ARBA" id="ARBA00010297"/>
    </source>
</evidence>
<keyword evidence="5 9" id="KW-1133">Transmembrane helix</keyword>
<dbReference type="PANTHER" id="PTHR22625:SF4">
    <property type="entry name" value="PLEXIN-C1"/>
    <property type="match status" value="1"/>
</dbReference>
<feature type="domain" description="Sema" evidence="12">
    <location>
        <begin position="86"/>
        <end position="465"/>
    </location>
</feature>
<dbReference type="GO" id="GO:0002116">
    <property type="term" value="C:semaphorin receptor complex"/>
    <property type="evidence" value="ECO:0007669"/>
    <property type="project" value="TreeGrafter"/>
</dbReference>
<dbReference type="Gene3D" id="2.130.10.10">
    <property type="entry name" value="YVTN repeat-like/Quinoprotein amine dehydrogenase"/>
    <property type="match status" value="2"/>
</dbReference>
<dbReference type="Pfam" id="PF01437">
    <property type="entry name" value="PSI"/>
    <property type="match status" value="1"/>
</dbReference>
<dbReference type="OMA" id="ETPIFHR"/>
<dbReference type="InterPro" id="IPR013548">
    <property type="entry name" value="Plexin_cytoplasmic_RasGAP_dom"/>
</dbReference>
<reference evidence="13" key="4">
    <citation type="submission" date="2025-09" db="UniProtKB">
        <authorList>
            <consortium name="Ensembl"/>
        </authorList>
    </citation>
    <scope>IDENTIFICATION</scope>
    <source>
        <strain evidence="13">JP 163 A</strain>
    </source>
</reference>
<dbReference type="InterPro" id="IPR031148">
    <property type="entry name" value="Plexin"/>
</dbReference>
<evidence type="ECO:0000256" key="9">
    <source>
        <dbReference type="SAM" id="Phobius"/>
    </source>
</evidence>
<dbReference type="RefSeq" id="XP_023206164.1">
    <property type="nucleotide sequence ID" value="XM_023350396.1"/>
</dbReference>
<evidence type="ECO:0000256" key="1">
    <source>
        <dbReference type="ARBA" id="ARBA00004167"/>
    </source>
</evidence>
<keyword evidence="4" id="KW-0732">Signal</keyword>
<dbReference type="GO" id="GO:0008360">
    <property type="term" value="P:regulation of cell shape"/>
    <property type="evidence" value="ECO:0007669"/>
    <property type="project" value="TreeGrafter"/>
</dbReference>
<dbReference type="GO" id="GO:0050772">
    <property type="term" value="P:positive regulation of axonogenesis"/>
    <property type="evidence" value="ECO:0007669"/>
    <property type="project" value="TreeGrafter"/>
</dbReference>
<dbReference type="SMART" id="SM00630">
    <property type="entry name" value="Sema"/>
    <property type="match status" value="1"/>
</dbReference>
<dbReference type="GO" id="GO:0017154">
    <property type="term" value="F:semaphorin receptor activity"/>
    <property type="evidence" value="ECO:0007669"/>
    <property type="project" value="InterPro"/>
</dbReference>
<keyword evidence="6 9" id="KW-0472">Membrane</keyword>